<dbReference type="EMBL" id="PFQB01000018">
    <property type="protein sequence ID" value="PJA15419.1"/>
    <property type="molecule type" value="Genomic_DNA"/>
</dbReference>
<keyword evidence="1" id="KW-0812">Transmembrane</keyword>
<dbReference type="InterPro" id="IPR011856">
    <property type="entry name" value="tRNA_endonuc-like_dom_sf"/>
</dbReference>
<dbReference type="GO" id="GO:0003676">
    <property type="term" value="F:nucleic acid binding"/>
    <property type="evidence" value="ECO:0007669"/>
    <property type="project" value="InterPro"/>
</dbReference>
<accession>A0A2M7W2Y0</accession>
<evidence type="ECO:0000313" key="2">
    <source>
        <dbReference type="EMBL" id="PJA15419.1"/>
    </source>
</evidence>
<dbReference type="AlphaFoldDB" id="A0A2M7W2Y0"/>
<keyword evidence="1" id="KW-1133">Transmembrane helix</keyword>
<evidence type="ECO:0000313" key="3">
    <source>
        <dbReference type="Proteomes" id="UP000228952"/>
    </source>
</evidence>
<keyword evidence="1" id="KW-0472">Membrane</keyword>
<protein>
    <submittedName>
        <fullName evidence="2">Uncharacterized protein</fullName>
    </submittedName>
</protein>
<proteinExistence type="predicted"/>
<feature type="transmembrane region" description="Helical" evidence="1">
    <location>
        <begin position="72"/>
        <end position="93"/>
    </location>
</feature>
<dbReference type="Gene3D" id="3.40.1350.10">
    <property type="match status" value="1"/>
</dbReference>
<comment type="caution">
    <text evidence="2">The sequence shown here is derived from an EMBL/GenBank/DDBJ whole genome shotgun (WGS) entry which is preliminary data.</text>
</comment>
<sequence>MTEKIQLQKLTEDAVVQHLKRRLHTVTGTNVRWRSFEFDIISTHAENTYIHEVRGTRQQHKPITEYFPPSKIIHLLTGIALCFPTAVLLCHLVRVAQNGATTISTFRSDELL</sequence>
<organism evidence="2 3">
    <name type="scientific">Candidatus Dojkabacteria bacterium CG_4_10_14_0_2_um_filter_Dojkabacteria_WS6_41_15</name>
    <dbReference type="NCBI Taxonomy" id="2014249"/>
    <lineage>
        <taxon>Bacteria</taxon>
        <taxon>Candidatus Dojkabacteria</taxon>
    </lineage>
</organism>
<evidence type="ECO:0000256" key="1">
    <source>
        <dbReference type="SAM" id="Phobius"/>
    </source>
</evidence>
<reference evidence="3" key="1">
    <citation type="submission" date="2017-09" db="EMBL/GenBank/DDBJ databases">
        <title>Depth-based differentiation of microbial function through sediment-hosted aquifers and enrichment of novel symbionts in the deep terrestrial subsurface.</title>
        <authorList>
            <person name="Probst A.J."/>
            <person name="Ladd B."/>
            <person name="Jarett J.K."/>
            <person name="Geller-Mcgrath D.E."/>
            <person name="Sieber C.M.K."/>
            <person name="Emerson J.B."/>
            <person name="Anantharaman K."/>
            <person name="Thomas B.C."/>
            <person name="Malmstrom R."/>
            <person name="Stieglmeier M."/>
            <person name="Klingl A."/>
            <person name="Woyke T."/>
            <person name="Ryan C.M."/>
            <person name="Banfield J.F."/>
        </authorList>
    </citation>
    <scope>NUCLEOTIDE SEQUENCE [LARGE SCALE GENOMIC DNA]</scope>
</reference>
<name>A0A2M7W2Y0_9BACT</name>
<gene>
    <name evidence="2" type="ORF">COX64_00780</name>
</gene>
<dbReference type="Proteomes" id="UP000228952">
    <property type="component" value="Unassembled WGS sequence"/>
</dbReference>